<organism evidence="3 4">
    <name type="scientific">Marseilla massiliensis</name>
    <dbReference type="NCBI Taxonomy" id="1841864"/>
    <lineage>
        <taxon>Bacteria</taxon>
        <taxon>Pseudomonadati</taxon>
        <taxon>Bacteroidota</taxon>
        <taxon>Bacteroidia</taxon>
        <taxon>Bacteroidales</taxon>
        <taxon>Prevotellaceae</taxon>
        <taxon>Marseilla</taxon>
    </lineage>
</organism>
<dbReference type="PANTHER" id="PTHR48081:SF6">
    <property type="entry name" value="PEPTIDASE S9 PROLYL OLIGOPEPTIDASE CATALYTIC DOMAIN-CONTAINING PROTEIN"/>
    <property type="match status" value="1"/>
</dbReference>
<dbReference type="EMBL" id="JACJJL010000001">
    <property type="protein sequence ID" value="MBM6660351.1"/>
    <property type="molecule type" value="Genomic_DNA"/>
</dbReference>
<evidence type="ECO:0000259" key="2">
    <source>
        <dbReference type="Pfam" id="PF07859"/>
    </source>
</evidence>
<dbReference type="InterPro" id="IPR013094">
    <property type="entry name" value="AB_hydrolase_3"/>
</dbReference>
<keyword evidence="1 3" id="KW-0378">Hydrolase</keyword>
<dbReference type="Pfam" id="PF07859">
    <property type="entry name" value="Abhydrolase_3"/>
    <property type="match status" value="1"/>
</dbReference>
<dbReference type="RefSeq" id="WP_205107022.1">
    <property type="nucleotide sequence ID" value="NZ_JACJJL010000001.1"/>
</dbReference>
<accession>A0A938WJQ6</accession>
<feature type="domain" description="Alpha/beta hydrolase fold-3" evidence="2">
    <location>
        <begin position="81"/>
        <end position="244"/>
    </location>
</feature>
<dbReference type="GO" id="GO:0016787">
    <property type="term" value="F:hydrolase activity"/>
    <property type="evidence" value="ECO:0007669"/>
    <property type="project" value="UniProtKB-KW"/>
</dbReference>
<dbReference type="InterPro" id="IPR050300">
    <property type="entry name" value="GDXG_lipolytic_enzyme"/>
</dbReference>
<dbReference type="PANTHER" id="PTHR48081">
    <property type="entry name" value="AB HYDROLASE SUPERFAMILY PROTEIN C4A8.06C"/>
    <property type="match status" value="1"/>
</dbReference>
<keyword evidence="4" id="KW-1185">Reference proteome</keyword>
<dbReference type="SUPFAM" id="SSF53474">
    <property type="entry name" value="alpha/beta-Hydrolases"/>
    <property type="match status" value="1"/>
</dbReference>
<dbReference type="Gene3D" id="3.40.50.1820">
    <property type="entry name" value="alpha/beta hydrolase"/>
    <property type="match status" value="1"/>
</dbReference>
<sequence>MKYIMSLLLALAVVPGLRLEAKAPAPVGKEIVLSSGTGRIYVSLPEAGRADGRAVVLCPGGRYGYLELQSEGFDWVGYLNSMGCAAIVLRYTMPAGDPSKPVRDAEEAVALVRRHASEWGIRPDAVGIFGFSAGGHLASYVATNSRGEARPDFQCLFYPVVTMDSSYTHMPSRNNLIGPRATAADVRRYSNELNVDSTSPRAFIVANEDDVKVPARNAISYYLALKANGVPAALHVYPTGAHGWGFGGRFAYRRQLMGELEAWLDSL</sequence>
<protein>
    <submittedName>
        <fullName evidence="3">Alpha/beta hydrolase</fullName>
    </submittedName>
</protein>
<proteinExistence type="predicted"/>
<evidence type="ECO:0000256" key="1">
    <source>
        <dbReference type="ARBA" id="ARBA00022801"/>
    </source>
</evidence>
<dbReference type="AlphaFoldDB" id="A0A938WJQ6"/>
<reference evidence="3 4" key="1">
    <citation type="journal article" date="2021" name="Sci. Rep.">
        <title>The distribution of antibiotic resistance genes in chicken gut microbiota commensals.</title>
        <authorList>
            <person name="Juricova H."/>
            <person name="Matiasovicova J."/>
            <person name="Kubasova T."/>
            <person name="Cejkova D."/>
            <person name="Rychlik I."/>
        </authorList>
    </citation>
    <scope>NUCLEOTIDE SEQUENCE [LARGE SCALE GENOMIC DNA]</scope>
    <source>
        <strain evidence="3 4">An819</strain>
    </source>
</reference>
<gene>
    <name evidence="3" type="ORF">H6B30_01030</name>
</gene>
<evidence type="ECO:0000313" key="3">
    <source>
        <dbReference type="EMBL" id="MBM6660351.1"/>
    </source>
</evidence>
<comment type="caution">
    <text evidence="3">The sequence shown here is derived from an EMBL/GenBank/DDBJ whole genome shotgun (WGS) entry which is preliminary data.</text>
</comment>
<dbReference type="InterPro" id="IPR029058">
    <property type="entry name" value="AB_hydrolase_fold"/>
</dbReference>
<evidence type="ECO:0000313" key="4">
    <source>
        <dbReference type="Proteomes" id="UP000764045"/>
    </source>
</evidence>
<dbReference type="Proteomes" id="UP000764045">
    <property type="component" value="Unassembled WGS sequence"/>
</dbReference>
<name>A0A938WJQ6_9BACT</name>